<reference evidence="1" key="1">
    <citation type="journal article" date="2019" name="Sci. Rep.">
        <title>Draft genome of Tanacetum cinerariifolium, the natural source of mosquito coil.</title>
        <authorList>
            <person name="Yamashiro T."/>
            <person name="Shiraishi A."/>
            <person name="Satake H."/>
            <person name="Nakayama K."/>
        </authorList>
    </citation>
    <scope>NUCLEOTIDE SEQUENCE</scope>
</reference>
<evidence type="ECO:0000313" key="1">
    <source>
        <dbReference type="EMBL" id="GEU33670.1"/>
    </source>
</evidence>
<dbReference type="EMBL" id="BKCJ010000490">
    <property type="protein sequence ID" value="GEU33670.1"/>
    <property type="molecule type" value="Genomic_DNA"/>
</dbReference>
<organism evidence="1">
    <name type="scientific">Tanacetum cinerariifolium</name>
    <name type="common">Dalmatian daisy</name>
    <name type="synonym">Chrysanthemum cinerariifolium</name>
    <dbReference type="NCBI Taxonomy" id="118510"/>
    <lineage>
        <taxon>Eukaryota</taxon>
        <taxon>Viridiplantae</taxon>
        <taxon>Streptophyta</taxon>
        <taxon>Embryophyta</taxon>
        <taxon>Tracheophyta</taxon>
        <taxon>Spermatophyta</taxon>
        <taxon>Magnoliopsida</taxon>
        <taxon>eudicotyledons</taxon>
        <taxon>Gunneridae</taxon>
        <taxon>Pentapetalae</taxon>
        <taxon>asterids</taxon>
        <taxon>campanulids</taxon>
        <taxon>Asterales</taxon>
        <taxon>Asteraceae</taxon>
        <taxon>Asteroideae</taxon>
        <taxon>Anthemideae</taxon>
        <taxon>Anthemidinae</taxon>
        <taxon>Tanacetum</taxon>
    </lineage>
</organism>
<comment type="caution">
    <text evidence="1">The sequence shown here is derived from an EMBL/GenBank/DDBJ whole genome shotgun (WGS) entry which is preliminary data.</text>
</comment>
<dbReference type="AlphaFoldDB" id="A0A6L2JAA8"/>
<gene>
    <name evidence="1" type="ORF">Tci_005648</name>
</gene>
<name>A0A6L2JAA8_TANCI</name>
<proteinExistence type="predicted"/>
<accession>A0A6L2JAA8</accession>
<protein>
    <submittedName>
        <fullName evidence="1">Uncharacterized protein</fullName>
    </submittedName>
</protein>
<sequence length="76" mass="8415">MLFSGLSLISPGIKNPMRGNALQRLGGSEVKGIDSVERFVTLRPWRIYPWDCSYLGMEGQLITIAAMADVSSFFDC</sequence>